<comment type="caution">
    <text evidence="2">The sequence shown here is derived from an EMBL/GenBank/DDBJ whole genome shotgun (WGS) entry which is preliminary data.</text>
</comment>
<evidence type="ECO:0008006" key="4">
    <source>
        <dbReference type="Google" id="ProtNLM"/>
    </source>
</evidence>
<name>A0A1F7HV09_9BACT</name>
<organism evidence="2 3">
    <name type="scientific">Candidatus Roizmanbacteria bacterium RIFCSPHIGHO2_12_FULL_39_8</name>
    <dbReference type="NCBI Taxonomy" id="1802050"/>
    <lineage>
        <taxon>Bacteria</taxon>
        <taxon>Candidatus Roizmaniibacteriota</taxon>
    </lineage>
</organism>
<keyword evidence="1" id="KW-0812">Transmembrane</keyword>
<accession>A0A1F7HV09</accession>
<dbReference type="Proteomes" id="UP000178853">
    <property type="component" value="Unassembled WGS sequence"/>
</dbReference>
<gene>
    <name evidence="2" type="ORF">A3F60_04855</name>
</gene>
<evidence type="ECO:0000313" key="3">
    <source>
        <dbReference type="Proteomes" id="UP000178853"/>
    </source>
</evidence>
<evidence type="ECO:0000256" key="1">
    <source>
        <dbReference type="SAM" id="Phobius"/>
    </source>
</evidence>
<keyword evidence="1" id="KW-0472">Membrane</keyword>
<reference evidence="2 3" key="1">
    <citation type="journal article" date="2016" name="Nat. Commun.">
        <title>Thousands of microbial genomes shed light on interconnected biogeochemical processes in an aquifer system.</title>
        <authorList>
            <person name="Anantharaman K."/>
            <person name="Brown C.T."/>
            <person name="Hug L.A."/>
            <person name="Sharon I."/>
            <person name="Castelle C.J."/>
            <person name="Probst A.J."/>
            <person name="Thomas B.C."/>
            <person name="Singh A."/>
            <person name="Wilkins M.J."/>
            <person name="Karaoz U."/>
            <person name="Brodie E.L."/>
            <person name="Williams K.H."/>
            <person name="Hubbard S.S."/>
            <person name="Banfield J.F."/>
        </authorList>
    </citation>
    <scope>NUCLEOTIDE SEQUENCE [LARGE SCALE GENOMIC DNA]</scope>
</reference>
<dbReference type="EMBL" id="MGAA01000075">
    <property type="protein sequence ID" value="OGK34970.1"/>
    <property type="molecule type" value="Genomic_DNA"/>
</dbReference>
<proteinExistence type="predicted"/>
<keyword evidence="1" id="KW-1133">Transmembrane helix</keyword>
<protein>
    <recommendedName>
        <fullName evidence="4">PsbP C-terminal domain-containing protein</fullName>
    </recommendedName>
</protein>
<evidence type="ECO:0000313" key="2">
    <source>
        <dbReference type="EMBL" id="OGK34970.1"/>
    </source>
</evidence>
<sequence>MENKTEEHKKEETSSYSLSLLSVGILVLFLLVVGGVYYFVSKKSKGQVVFPAGINYTGNEATPQPQKPTYDYNKLASSANWSTFTSPQGQYSFKYPGEMIPLIFPGDPNDTVTFDINNVPAQFNLMVLVDSISNYDPKMVGKQEEFVGNYWKFFGGLKSAQNFQVFETDKGLKGWKVNYVTTGGTVGTDNYFFVVPNDDNKVIHVNNIFPSEAQAVFTRILNTLEYKQ</sequence>
<dbReference type="AlphaFoldDB" id="A0A1F7HV09"/>
<feature type="transmembrane region" description="Helical" evidence="1">
    <location>
        <begin position="20"/>
        <end position="40"/>
    </location>
</feature>